<keyword evidence="7" id="KW-0479">Metal-binding</keyword>
<dbReference type="GO" id="GO:0046872">
    <property type="term" value="F:metal ion binding"/>
    <property type="evidence" value="ECO:0007669"/>
    <property type="project" value="UniProtKB-KW"/>
</dbReference>
<evidence type="ECO:0000256" key="5">
    <source>
        <dbReference type="ARBA" id="ARBA00022617"/>
    </source>
</evidence>
<keyword evidence="8" id="KW-0249">Electron transport</keyword>
<comment type="cofactor">
    <cofactor evidence="1">
        <name>heme b</name>
        <dbReference type="ChEBI" id="CHEBI:60344"/>
    </cofactor>
</comment>
<keyword evidence="3" id="KW-0813">Transport</keyword>
<organism evidence="15 16">
    <name type="scientific">Rhizobium setariae</name>
    <dbReference type="NCBI Taxonomy" id="2801340"/>
    <lineage>
        <taxon>Bacteria</taxon>
        <taxon>Pseudomonadati</taxon>
        <taxon>Pseudomonadota</taxon>
        <taxon>Alphaproteobacteria</taxon>
        <taxon>Hyphomicrobiales</taxon>
        <taxon>Rhizobiaceae</taxon>
        <taxon>Rhizobium/Agrobacterium group</taxon>
        <taxon>Rhizobium</taxon>
    </lineage>
</organism>
<feature type="transmembrane region" description="Helical" evidence="13">
    <location>
        <begin position="52"/>
        <end position="72"/>
    </location>
</feature>
<dbReference type="PANTHER" id="PTHR30529">
    <property type="entry name" value="CYTOCHROME B561"/>
    <property type="match status" value="1"/>
</dbReference>
<evidence type="ECO:0000313" key="16">
    <source>
        <dbReference type="Proteomes" id="UP000633219"/>
    </source>
</evidence>
<comment type="caution">
    <text evidence="15">The sequence shown here is derived from an EMBL/GenBank/DDBJ whole genome shotgun (WGS) entry which is preliminary data.</text>
</comment>
<dbReference type="Pfam" id="PF01292">
    <property type="entry name" value="Ni_hydr_CYTB"/>
    <property type="match status" value="1"/>
</dbReference>
<keyword evidence="4" id="KW-1003">Cell membrane</keyword>
<gene>
    <name evidence="15" type="ORF">JJB09_05090</name>
</gene>
<evidence type="ECO:0000256" key="3">
    <source>
        <dbReference type="ARBA" id="ARBA00022448"/>
    </source>
</evidence>
<proteinExistence type="inferred from homology"/>
<dbReference type="EMBL" id="JAEQNC010000002">
    <property type="protein sequence ID" value="MBL0371396.1"/>
    <property type="molecule type" value="Genomic_DNA"/>
</dbReference>
<comment type="subcellular location">
    <subcellularLocation>
        <location evidence="2">Cell membrane</location>
        <topology evidence="2">Multi-pass membrane protein</topology>
    </subcellularLocation>
</comment>
<dbReference type="GO" id="GO:0020037">
    <property type="term" value="F:heme binding"/>
    <property type="evidence" value="ECO:0007669"/>
    <property type="project" value="TreeGrafter"/>
</dbReference>
<evidence type="ECO:0000313" key="15">
    <source>
        <dbReference type="EMBL" id="MBL0371396.1"/>
    </source>
</evidence>
<dbReference type="InterPro" id="IPR016174">
    <property type="entry name" value="Di-haem_cyt_TM"/>
</dbReference>
<dbReference type="InterPro" id="IPR052168">
    <property type="entry name" value="Cytochrome_b561_oxidase"/>
</dbReference>
<feature type="transmembrane region" description="Helical" evidence="13">
    <location>
        <begin position="117"/>
        <end position="136"/>
    </location>
</feature>
<comment type="similarity">
    <text evidence="12">Belongs to the cytochrome b561 family.</text>
</comment>
<keyword evidence="6 13" id="KW-0812">Transmembrane</keyword>
<evidence type="ECO:0000256" key="2">
    <source>
        <dbReference type="ARBA" id="ARBA00004651"/>
    </source>
</evidence>
<evidence type="ECO:0000256" key="9">
    <source>
        <dbReference type="ARBA" id="ARBA00022989"/>
    </source>
</evidence>
<sequence>MLRNTEKSWGLVSFLFHWIMAALFLCQFWIGWYMQGLKDLLAQYNLYQLHKSLGFTILALAVLRVIWALGSWRPAPPASMPEVEKQLSRGSHFLLYLALFVLPLTGWAVVSTSPLPIATWFFGLFVIPSLPLGISLHSEQVWTSIHGFLAYGAIFLVAVHILAALRHHFHHRDDILMKMVRPGFAGRKDSRIDKN</sequence>
<protein>
    <submittedName>
        <fullName evidence="15">Cytochrome b</fullName>
    </submittedName>
</protein>
<evidence type="ECO:0000259" key="14">
    <source>
        <dbReference type="Pfam" id="PF01292"/>
    </source>
</evidence>
<keyword evidence="9 13" id="KW-1133">Transmembrane helix</keyword>
<dbReference type="SUPFAM" id="SSF81342">
    <property type="entry name" value="Transmembrane di-heme cytochromes"/>
    <property type="match status" value="1"/>
</dbReference>
<evidence type="ECO:0000256" key="6">
    <source>
        <dbReference type="ARBA" id="ARBA00022692"/>
    </source>
</evidence>
<keyword evidence="16" id="KW-1185">Reference proteome</keyword>
<evidence type="ECO:0000256" key="7">
    <source>
        <dbReference type="ARBA" id="ARBA00022723"/>
    </source>
</evidence>
<name>A0A936YN90_9HYPH</name>
<evidence type="ECO:0000256" key="10">
    <source>
        <dbReference type="ARBA" id="ARBA00023004"/>
    </source>
</evidence>
<evidence type="ECO:0000256" key="13">
    <source>
        <dbReference type="SAM" id="Phobius"/>
    </source>
</evidence>
<reference evidence="15" key="1">
    <citation type="submission" date="2021-01" db="EMBL/GenBank/DDBJ databases">
        <title>Rhizobium sp. strain KVB221 16S ribosomal RNA gene Genome sequencing and assembly.</title>
        <authorList>
            <person name="Kang M."/>
        </authorList>
    </citation>
    <scope>NUCLEOTIDE SEQUENCE</scope>
    <source>
        <strain evidence="15">KVB221</strain>
    </source>
</reference>
<dbReference type="AlphaFoldDB" id="A0A936YN90"/>
<keyword evidence="10" id="KW-0408">Iron</keyword>
<dbReference type="GO" id="GO:0009055">
    <property type="term" value="F:electron transfer activity"/>
    <property type="evidence" value="ECO:0007669"/>
    <property type="project" value="InterPro"/>
</dbReference>
<dbReference type="Gene3D" id="1.20.950.20">
    <property type="entry name" value="Transmembrane di-heme cytochromes, Chain C"/>
    <property type="match status" value="1"/>
</dbReference>
<evidence type="ECO:0000256" key="8">
    <source>
        <dbReference type="ARBA" id="ARBA00022982"/>
    </source>
</evidence>
<feature type="transmembrane region" description="Helical" evidence="13">
    <location>
        <begin position="93"/>
        <end position="111"/>
    </location>
</feature>
<evidence type="ECO:0000256" key="1">
    <source>
        <dbReference type="ARBA" id="ARBA00001970"/>
    </source>
</evidence>
<keyword evidence="11 13" id="KW-0472">Membrane</keyword>
<evidence type="ECO:0000256" key="4">
    <source>
        <dbReference type="ARBA" id="ARBA00022475"/>
    </source>
</evidence>
<feature type="transmembrane region" description="Helical" evidence="13">
    <location>
        <begin position="148"/>
        <end position="169"/>
    </location>
</feature>
<dbReference type="GO" id="GO:0022904">
    <property type="term" value="P:respiratory electron transport chain"/>
    <property type="evidence" value="ECO:0007669"/>
    <property type="project" value="InterPro"/>
</dbReference>
<dbReference type="Proteomes" id="UP000633219">
    <property type="component" value="Unassembled WGS sequence"/>
</dbReference>
<accession>A0A936YN90</accession>
<keyword evidence="5" id="KW-0349">Heme</keyword>
<dbReference type="InterPro" id="IPR011577">
    <property type="entry name" value="Cyt_b561_bac/Ni-Hgenase"/>
</dbReference>
<evidence type="ECO:0000256" key="11">
    <source>
        <dbReference type="ARBA" id="ARBA00023136"/>
    </source>
</evidence>
<feature type="domain" description="Cytochrome b561 bacterial/Ni-hydrogenase" evidence="14">
    <location>
        <begin position="9"/>
        <end position="181"/>
    </location>
</feature>
<dbReference type="GO" id="GO:0005886">
    <property type="term" value="C:plasma membrane"/>
    <property type="evidence" value="ECO:0007669"/>
    <property type="project" value="UniProtKB-SubCell"/>
</dbReference>
<dbReference type="PANTHER" id="PTHR30529:SF1">
    <property type="entry name" value="CYTOCHROME B561 HOMOLOG 2"/>
    <property type="match status" value="1"/>
</dbReference>
<evidence type="ECO:0000256" key="12">
    <source>
        <dbReference type="ARBA" id="ARBA00037975"/>
    </source>
</evidence>
<feature type="transmembrane region" description="Helical" evidence="13">
    <location>
        <begin position="12"/>
        <end position="32"/>
    </location>
</feature>
<dbReference type="RefSeq" id="WP_201654040.1">
    <property type="nucleotide sequence ID" value="NZ_JAEQNC010000002.1"/>
</dbReference>